<dbReference type="Proteomes" id="UP001303587">
    <property type="component" value="Chromosome"/>
</dbReference>
<protein>
    <recommendedName>
        <fullName evidence="6">Ribonuclease P protein component 3</fullName>
        <shortName evidence="6">RNase P component 3</shortName>
        <ecNumber evidence="6">3.1.26.5</ecNumber>
    </recommendedName>
    <alternativeName>
        <fullName evidence="6">Rpp30</fullName>
    </alternativeName>
</protein>
<gene>
    <name evidence="6" type="primary">rnp3</name>
    <name evidence="7" type="ORF">MsAc7_01720</name>
</gene>
<evidence type="ECO:0000256" key="2">
    <source>
        <dbReference type="ARBA" id="ARBA00022694"/>
    </source>
</evidence>
<keyword evidence="2 6" id="KW-0819">tRNA processing</keyword>
<comment type="subunit">
    <text evidence="6">Consists of a catalytic RNA component and at least 4-5 protein subunits.</text>
</comment>
<dbReference type="EC" id="3.1.26.5" evidence="6"/>
<keyword evidence="1 6" id="KW-0963">Cytoplasm</keyword>
<dbReference type="InterPro" id="IPR023539">
    <property type="entry name" value="RNase_P_comp-3_arc"/>
</dbReference>
<keyword evidence="5 6" id="KW-0378">Hydrolase</keyword>
<dbReference type="GO" id="GO:0030677">
    <property type="term" value="C:ribonuclease P complex"/>
    <property type="evidence" value="ECO:0007669"/>
    <property type="project" value="UniProtKB-UniRule"/>
</dbReference>
<dbReference type="GO" id="GO:0001682">
    <property type="term" value="P:tRNA 5'-leader removal"/>
    <property type="evidence" value="ECO:0007669"/>
    <property type="project" value="UniProtKB-UniRule"/>
</dbReference>
<accession>A0AA96V448</accession>
<keyword evidence="3 6" id="KW-0540">Nuclease</keyword>
<organism evidence="7 8">
    <name type="scientific">Methanolapillus millepedarum</name>
    <dbReference type="NCBI Taxonomy" id="3028296"/>
    <lineage>
        <taxon>Archaea</taxon>
        <taxon>Methanobacteriati</taxon>
        <taxon>Methanobacteriota</taxon>
        <taxon>Stenosarchaea group</taxon>
        <taxon>Methanomicrobia</taxon>
        <taxon>Methanosarcinales</taxon>
        <taxon>Methanosarcinaceae</taxon>
        <taxon>Methanolapillus</taxon>
    </lineage>
</organism>
<evidence type="ECO:0000256" key="1">
    <source>
        <dbReference type="ARBA" id="ARBA00022490"/>
    </source>
</evidence>
<comment type="subcellular location">
    <subcellularLocation>
        <location evidence="6">Cytoplasm</location>
    </subcellularLocation>
</comment>
<dbReference type="SUPFAM" id="SSF89550">
    <property type="entry name" value="PHP domain-like"/>
    <property type="match status" value="1"/>
</dbReference>
<comment type="catalytic activity">
    <reaction evidence="6">
        <text>Endonucleolytic cleavage of RNA, removing 5'-extranucleotides from tRNA precursor.</text>
        <dbReference type="EC" id="3.1.26.5"/>
    </reaction>
</comment>
<sequence length="268" mass="29540">MADSAKFRCFDFVSSSLFDESNESAAFFSPVCAPSASDNGSFVSLFEKFRLSDLVISMPAEPGNSNLKIQKPDTNISFYSGVEITPSGDLTSHIQKSRKKADFLSVRSADEKMIRSAVESAHVDLINPISISIRDKGYPNGNYNTAIGQINHIVAKLAADNHVAFGFDLFPFLQTRGFRRSRLFAGVFDMIPILQKYDVPILISSGAKSVYDLRDSYELIAFGELLGLSQADAQKAVFEFPKKIIEERQKILSGQKLSNGVEIDDNAD</sequence>
<name>A0AA96V448_9EURY</name>
<evidence type="ECO:0000256" key="5">
    <source>
        <dbReference type="ARBA" id="ARBA00022801"/>
    </source>
</evidence>
<comment type="function">
    <text evidence="6">Part of ribonuclease P, a protein complex that generates mature tRNA molecules by cleaving their 5'-ends.</text>
</comment>
<dbReference type="HAMAP" id="MF_00756">
    <property type="entry name" value="RNase_P_3"/>
    <property type="match status" value="1"/>
</dbReference>
<dbReference type="GO" id="GO:0004526">
    <property type="term" value="F:ribonuclease P activity"/>
    <property type="evidence" value="ECO:0007669"/>
    <property type="project" value="UniProtKB-UniRule"/>
</dbReference>
<comment type="similarity">
    <text evidence="6">Belongs to the eukaryotic/archaeal RNase P protein component 3 family.</text>
</comment>
<dbReference type="InterPro" id="IPR016195">
    <property type="entry name" value="Pol/histidinol_Pase-like"/>
</dbReference>
<dbReference type="GeneID" id="89229299"/>
<evidence type="ECO:0000256" key="4">
    <source>
        <dbReference type="ARBA" id="ARBA00022759"/>
    </source>
</evidence>
<proteinExistence type="inferred from homology"/>
<reference evidence="7 8" key="1">
    <citation type="submission" date="2023-07" db="EMBL/GenBank/DDBJ databases">
        <title>Closed genoem sequence of Methanosarcinaceae archaeon Ac7.</title>
        <authorList>
            <person name="Poehlein A."/>
            <person name="Protasov E."/>
            <person name="Platt K."/>
            <person name="Reeh H."/>
            <person name="Daniel R."/>
            <person name="Brune A."/>
        </authorList>
    </citation>
    <scope>NUCLEOTIDE SEQUENCE [LARGE SCALE GENOMIC DNA]</scope>
    <source>
        <strain evidence="7 8">Ac7</strain>
    </source>
</reference>
<evidence type="ECO:0000256" key="6">
    <source>
        <dbReference type="HAMAP-Rule" id="MF_00756"/>
    </source>
</evidence>
<dbReference type="InterPro" id="IPR002738">
    <property type="entry name" value="RNase_P_p30"/>
</dbReference>
<keyword evidence="8" id="KW-1185">Reference proteome</keyword>
<dbReference type="EMBL" id="CP131060">
    <property type="protein sequence ID" value="WNY24648.1"/>
    <property type="molecule type" value="Genomic_DNA"/>
</dbReference>
<evidence type="ECO:0000313" key="8">
    <source>
        <dbReference type="Proteomes" id="UP001303587"/>
    </source>
</evidence>
<keyword evidence="4 6" id="KW-0255">Endonuclease</keyword>
<dbReference type="AlphaFoldDB" id="A0AA96V448"/>
<dbReference type="GO" id="GO:0005737">
    <property type="term" value="C:cytoplasm"/>
    <property type="evidence" value="ECO:0007669"/>
    <property type="project" value="UniProtKB-SubCell"/>
</dbReference>
<dbReference type="RefSeq" id="WP_338102728.1">
    <property type="nucleotide sequence ID" value="NZ_CP131060.1"/>
</dbReference>
<evidence type="ECO:0000256" key="3">
    <source>
        <dbReference type="ARBA" id="ARBA00022722"/>
    </source>
</evidence>
<dbReference type="Pfam" id="PF01876">
    <property type="entry name" value="RNase_P_p30"/>
    <property type="match status" value="1"/>
</dbReference>
<dbReference type="Gene3D" id="3.20.20.140">
    <property type="entry name" value="Metal-dependent hydrolases"/>
    <property type="match status" value="1"/>
</dbReference>
<evidence type="ECO:0000313" key="7">
    <source>
        <dbReference type="EMBL" id="WNY24648.1"/>
    </source>
</evidence>